<feature type="region of interest" description="Disordered" evidence="1">
    <location>
        <begin position="1"/>
        <end position="26"/>
    </location>
</feature>
<evidence type="ECO:0000313" key="3">
    <source>
        <dbReference type="EMBL" id="PIK41066.1"/>
    </source>
</evidence>
<dbReference type="OrthoDB" id="1727522at2759"/>
<comment type="caution">
    <text evidence="3">The sequence shown here is derived from an EMBL/GenBank/DDBJ whole genome shotgun (WGS) entry which is preliminary data.</text>
</comment>
<sequence length="67" mass="7910">KIYMNQKQQKPTLTGQRIKTRKRDEKEKYDPLGFRDAIFKGLNEAGNDLEQAYKFLDSAGGRLDYRR</sequence>
<feature type="domain" description="5MP1/2-like HEAT" evidence="2">
    <location>
        <begin position="18"/>
        <end position="67"/>
    </location>
</feature>
<dbReference type="Pfam" id="PF25504">
    <property type="entry name" value="HEAT_5MP1_2"/>
    <property type="match status" value="1"/>
</dbReference>
<keyword evidence="4" id="KW-1185">Reference proteome</keyword>
<dbReference type="AlphaFoldDB" id="A0A2G8JZ72"/>
<evidence type="ECO:0000259" key="2">
    <source>
        <dbReference type="Pfam" id="PF25504"/>
    </source>
</evidence>
<dbReference type="GO" id="GO:0016020">
    <property type="term" value="C:membrane"/>
    <property type="evidence" value="ECO:0007669"/>
    <property type="project" value="TreeGrafter"/>
</dbReference>
<name>A0A2G8JZ72_STIJA</name>
<evidence type="ECO:0000313" key="4">
    <source>
        <dbReference type="Proteomes" id="UP000230750"/>
    </source>
</evidence>
<feature type="compositionally biased region" description="Polar residues" evidence="1">
    <location>
        <begin position="1"/>
        <end position="17"/>
    </location>
</feature>
<dbReference type="STRING" id="307972.A0A2G8JZ72"/>
<proteinExistence type="predicted"/>
<feature type="non-terminal residue" evidence="3">
    <location>
        <position position="1"/>
    </location>
</feature>
<evidence type="ECO:0000256" key="1">
    <source>
        <dbReference type="SAM" id="MobiDB-lite"/>
    </source>
</evidence>
<dbReference type="GO" id="GO:0005737">
    <property type="term" value="C:cytoplasm"/>
    <property type="evidence" value="ECO:0007669"/>
    <property type="project" value="TreeGrafter"/>
</dbReference>
<dbReference type="Proteomes" id="UP000230750">
    <property type="component" value="Unassembled WGS sequence"/>
</dbReference>
<reference evidence="3 4" key="1">
    <citation type="journal article" date="2017" name="PLoS Biol.">
        <title>The sea cucumber genome provides insights into morphological evolution and visceral regeneration.</title>
        <authorList>
            <person name="Zhang X."/>
            <person name="Sun L."/>
            <person name="Yuan J."/>
            <person name="Sun Y."/>
            <person name="Gao Y."/>
            <person name="Zhang L."/>
            <person name="Li S."/>
            <person name="Dai H."/>
            <person name="Hamel J.F."/>
            <person name="Liu C."/>
            <person name="Yu Y."/>
            <person name="Liu S."/>
            <person name="Lin W."/>
            <person name="Guo K."/>
            <person name="Jin S."/>
            <person name="Xu P."/>
            <person name="Storey K.B."/>
            <person name="Huan P."/>
            <person name="Zhang T."/>
            <person name="Zhou Y."/>
            <person name="Zhang J."/>
            <person name="Lin C."/>
            <person name="Li X."/>
            <person name="Xing L."/>
            <person name="Huo D."/>
            <person name="Sun M."/>
            <person name="Wang L."/>
            <person name="Mercier A."/>
            <person name="Li F."/>
            <person name="Yang H."/>
            <person name="Xiang J."/>
        </authorList>
    </citation>
    <scope>NUCLEOTIDE SEQUENCE [LARGE SCALE GENOMIC DNA]</scope>
    <source>
        <strain evidence="3">Shaxun</strain>
        <tissue evidence="3">Muscle</tissue>
    </source>
</reference>
<gene>
    <name evidence="3" type="ORF">BSL78_22074</name>
</gene>
<protein>
    <submittedName>
        <fullName evidence="3">Putative basic leucine zipper</fullName>
    </submittedName>
</protein>
<dbReference type="PANTHER" id="PTHR14208:SF2">
    <property type="entry name" value="PROTEIN KRASAVIETZ"/>
    <property type="match status" value="1"/>
</dbReference>
<dbReference type="InterPro" id="IPR057397">
    <property type="entry name" value="HEAT_5MP1_2"/>
</dbReference>
<dbReference type="EMBL" id="MRZV01001056">
    <property type="protein sequence ID" value="PIK41066.1"/>
    <property type="molecule type" value="Genomic_DNA"/>
</dbReference>
<accession>A0A2G8JZ72</accession>
<dbReference type="InterPro" id="IPR051245">
    <property type="entry name" value="eIF5-mimic_regulator"/>
</dbReference>
<dbReference type="PANTHER" id="PTHR14208">
    <property type="entry name" value="BASIC LEUCINE ZIPPER AND W2 DOMAIN-CONTAINING PROTEIN"/>
    <property type="match status" value="1"/>
</dbReference>
<organism evidence="3 4">
    <name type="scientific">Stichopus japonicus</name>
    <name type="common">Sea cucumber</name>
    <dbReference type="NCBI Taxonomy" id="307972"/>
    <lineage>
        <taxon>Eukaryota</taxon>
        <taxon>Metazoa</taxon>
        <taxon>Echinodermata</taxon>
        <taxon>Eleutherozoa</taxon>
        <taxon>Echinozoa</taxon>
        <taxon>Holothuroidea</taxon>
        <taxon>Aspidochirotacea</taxon>
        <taxon>Aspidochirotida</taxon>
        <taxon>Stichopodidae</taxon>
        <taxon>Apostichopus</taxon>
    </lineage>
</organism>